<reference evidence="1 2" key="1">
    <citation type="submission" date="2017-02" db="EMBL/GenBank/DDBJ databases">
        <authorList>
            <person name="Peterson S.W."/>
        </authorList>
    </citation>
    <scope>NUCLEOTIDE SEQUENCE [LARGE SCALE GENOMIC DNA]</scope>
    <source>
        <strain evidence="1 2">ATCC 51222</strain>
    </source>
</reference>
<sequence length="266" mass="29850">MPSDEVRYTNKVFMAGAMPLLKTIATDVPELKKKFEGVDAIYQVSARVNAEDVEAVHFIIENGEWTVKLGEYLGQKKIDAELAFPSMEKMNEFMKGKVANLLPALRIKNFGKFLKFMQVLLKMSSLLGIKDPDSVDEPTAILLCKLYFYLLSSGISQLNKLGHPDIHEWALKSPDRCYQWEVIGHPECTAYIRIKAGKSRAGRGEYKRAKPFFNMKFDCPKSALMILLGTGDMFKMTAEKQLIMDGGPEFGVQIGDYMMLVGALAS</sequence>
<keyword evidence="2" id="KW-1185">Reference proteome</keyword>
<dbReference type="RefSeq" id="WP_078768551.1">
    <property type="nucleotide sequence ID" value="NZ_FUWW01000010.1"/>
</dbReference>
<name>A0A1T4LZ86_9FIRM</name>
<evidence type="ECO:0000313" key="1">
    <source>
        <dbReference type="EMBL" id="SJZ59975.1"/>
    </source>
</evidence>
<accession>A0A1T4LZ86</accession>
<gene>
    <name evidence="1" type="ORF">SAMN02745114_01073</name>
</gene>
<proteinExistence type="predicted"/>
<dbReference type="EMBL" id="FUWW01000010">
    <property type="protein sequence ID" value="SJZ59975.1"/>
    <property type="molecule type" value="Genomic_DNA"/>
</dbReference>
<dbReference type="OrthoDB" id="3265333at2"/>
<evidence type="ECO:0000313" key="2">
    <source>
        <dbReference type="Proteomes" id="UP000190657"/>
    </source>
</evidence>
<evidence type="ECO:0008006" key="3">
    <source>
        <dbReference type="Google" id="ProtNLM"/>
    </source>
</evidence>
<dbReference type="AlphaFoldDB" id="A0A1T4LZ86"/>
<dbReference type="Proteomes" id="UP000190657">
    <property type="component" value="Unassembled WGS sequence"/>
</dbReference>
<organism evidence="1 2">
    <name type="scientific">Eubacterium coprostanoligenes</name>
    <dbReference type="NCBI Taxonomy" id="290054"/>
    <lineage>
        <taxon>Bacteria</taxon>
        <taxon>Bacillati</taxon>
        <taxon>Bacillota</taxon>
        <taxon>Clostridia</taxon>
        <taxon>Eubacteriales</taxon>
        <taxon>Eubacteriaceae</taxon>
        <taxon>Eubacterium</taxon>
    </lineage>
</organism>
<protein>
    <recommendedName>
        <fullName evidence="3">SCP-2 sterol transfer family protein</fullName>
    </recommendedName>
</protein>
<dbReference type="STRING" id="290054.SAMN02745114_01073"/>